<keyword evidence="3" id="KW-1185">Reference proteome</keyword>
<protein>
    <submittedName>
        <fullName evidence="2">Dynein light chain Tctex-type 4</fullName>
    </submittedName>
</protein>
<dbReference type="GO" id="GO:0007018">
    <property type="term" value="P:microtubule-based movement"/>
    <property type="evidence" value="ECO:0007669"/>
    <property type="project" value="TreeGrafter"/>
</dbReference>
<dbReference type="STRING" id="7897.ENSLACP00000003600"/>
<gene>
    <name evidence="2" type="primary">DYNLT4</name>
</gene>
<dbReference type="OMA" id="TTEYEVN"/>
<dbReference type="FunFam" id="3.30.1140.40:FF:000003">
    <property type="entry name" value="tctex1 domain-containing protein 2"/>
    <property type="match status" value="1"/>
</dbReference>
<evidence type="ECO:0000313" key="2">
    <source>
        <dbReference type="Ensembl" id="ENSLACP00000003600.1"/>
    </source>
</evidence>
<sequence length="133" mass="15071">SFSGLPLCQPIREIQYQNTYKTQPDQGCKFDASRVQSILEAALATHLAEVRYNQVTSSQLTQRLSEIIRSKVKEATPPRYRLVCQVILGQRKDQGVRIASRCLWDPENDNFATASYTNASLFAVVTVHGLYYE</sequence>
<dbReference type="GO" id="GO:0045505">
    <property type="term" value="F:dynein intermediate chain binding"/>
    <property type="evidence" value="ECO:0007669"/>
    <property type="project" value="TreeGrafter"/>
</dbReference>
<dbReference type="InParanoid" id="H3A1S9"/>
<dbReference type="Gene3D" id="3.30.1140.40">
    <property type="entry name" value="Tctex-1"/>
    <property type="match status" value="1"/>
</dbReference>
<dbReference type="FunCoup" id="H3A1S9">
    <property type="interactions" value="12"/>
</dbReference>
<dbReference type="eggNOG" id="KOG4108">
    <property type="taxonomic scope" value="Eukaryota"/>
</dbReference>
<evidence type="ECO:0000313" key="3">
    <source>
        <dbReference type="Proteomes" id="UP000008672"/>
    </source>
</evidence>
<dbReference type="Proteomes" id="UP000008672">
    <property type="component" value="Unassembled WGS sequence"/>
</dbReference>
<reference evidence="2" key="3">
    <citation type="submission" date="2025-09" db="UniProtKB">
        <authorList>
            <consortium name="Ensembl"/>
        </authorList>
    </citation>
    <scope>IDENTIFICATION</scope>
</reference>
<proteinExistence type="inferred from homology"/>
<name>H3A1S9_LATCH</name>
<evidence type="ECO:0000256" key="1">
    <source>
        <dbReference type="ARBA" id="ARBA00005361"/>
    </source>
</evidence>
<dbReference type="AlphaFoldDB" id="H3A1S9"/>
<dbReference type="PANTHER" id="PTHR21255">
    <property type="entry name" value="T-COMPLEX-ASSOCIATED-TESTIS-EXPRESSED 1/ DYNEIN LIGHT CHAIN"/>
    <property type="match status" value="1"/>
</dbReference>
<reference evidence="3" key="1">
    <citation type="submission" date="2011-08" db="EMBL/GenBank/DDBJ databases">
        <title>The draft genome of Latimeria chalumnae.</title>
        <authorList>
            <person name="Di Palma F."/>
            <person name="Alfoldi J."/>
            <person name="Johnson J."/>
            <person name="Berlin A."/>
            <person name="Gnerre S."/>
            <person name="Jaffe D."/>
            <person name="MacCallum I."/>
            <person name="Young S."/>
            <person name="Walker B.J."/>
            <person name="Lander E."/>
            <person name="Lindblad-Toh K."/>
        </authorList>
    </citation>
    <scope>NUCLEOTIDE SEQUENCE [LARGE SCALE GENOMIC DNA]</scope>
    <source>
        <strain evidence="3">Wild caught</strain>
    </source>
</reference>
<dbReference type="GO" id="GO:0005868">
    <property type="term" value="C:cytoplasmic dynein complex"/>
    <property type="evidence" value="ECO:0007669"/>
    <property type="project" value="TreeGrafter"/>
</dbReference>
<organism evidence="2 3">
    <name type="scientific">Latimeria chalumnae</name>
    <name type="common">Coelacanth</name>
    <dbReference type="NCBI Taxonomy" id="7897"/>
    <lineage>
        <taxon>Eukaryota</taxon>
        <taxon>Metazoa</taxon>
        <taxon>Chordata</taxon>
        <taxon>Craniata</taxon>
        <taxon>Vertebrata</taxon>
        <taxon>Euteleostomi</taxon>
        <taxon>Coelacanthiformes</taxon>
        <taxon>Coelacanthidae</taxon>
        <taxon>Latimeria</taxon>
    </lineage>
</organism>
<dbReference type="HOGENOM" id="CLU_097204_4_3_1"/>
<comment type="similarity">
    <text evidence="1">Belongs to the dynein light chain Tctex-type family.</text>
</comment>
<dbReference type="InterPro" id="IPR038586">
    <property type="entry name" value="Tctex-1-like_sf"/>
</dbReference>
<dbReference type="CDD" id="cd21461">
    <property type="entry name" value="DLC-like_TCTEX1D4"/>
    <property type="match status" value="1"/>
</dbReference>
<dbReference type="EMBL" id="AFYH01169864">
    <property type="status" value="NOT_ANNOTATED_CDS"/>
    <property type="molecule type" value="Genomic_DNA"/>
</dbReference>
<reference evidence="2" key="2">
    <citation type="submission" date="2025-08" db="UniProtKB">
        <authorList>
            <consortium name="Ensembl"/>
        </authorList>
    </citation>
    <scope>IDENTIFICATION</scope>
</reference>
<accession>H3A1S9</accession>
<dbReference type="Pfam" id="PF03645">
    <property type="entry name" value="Tctex-1"/>
    <property type="match status" value="1"/>
</dbReference>
<dbReference type="GeneTree" id="ENSGT00940000162474"/>
<dbReference type="GO" id="GO:0005737">
    <property type="term" value="C:cytoplasm"/>
    <property type="evidence" value="ECO:0007669"/>
    <property type="project" value="TreeGrafter"/>
</dbReference>
<dbReference type="Ensembl" id="ENSLACT00000003632.1">
    <property type="protein sequence ID" value="ENSLACP00000003600.1"/>
    <property type="gene ID" value="ENSLACG00000003207.1"/>
</dbReference>
<dbReference type="InterPro" id="IPR005334">
    <property type="entry name" value="Tctex-1-like"/>
</dbReference>
<dbReference type="PANTHER" id="PTHR21255:SF55">
    <property type="entry name" value="DYNEIN LIGHT CHAIN TCTEX-TYPE 4"/>
    <property type="match status" value="1"/>
</dbReference>